<keyword evidence="2" id="KW-1185">Reference proteome</keyword>
<sequence>MTLHDIDKHAIRVTLQTKIKHGAETDTYELVTFGTKMYKGADLYLQYKEENETGQIQTTIKHKMDETILLRNGAIKMRQLFRLQEATNGHYESIYGRLGLRTTTKKIDHQWDEQAKQGKLVLKYTLHMQGSEPGQYEMTISYKEEA</sequence>
<evidence type="ECO:0000313" key="1">
    <source>
        <dbReference type="EMBL" id="KWW20954.1"/>
    </source>
</evidence>
<dbReference type="EMBL" id="LNNH01000012">
    <property type="protein sequence ID" value="KWW20954.1"/>
    <property type="molecule type" value="Genomic_DNA"/>
</dbReference>
<organism evidence="1 2">
    <name type="scientific">Peribacillus simplex</name>
    <dbReference type="NCBI Taxonomy" id="1478"/>
    <lineage>
        <taxon>Bacteria</taxon>
        <taxon>Bacillati</taxon>
        <taxon>Bacillota</taxon>
        <taxon>Bacilli</taxon>
        <taxon>Bacillales</taxon>
        <taxon>Bacillaceae</taxon>
        <taxon>Peribacillus</taxon>
    </lineage>
</organism>
<proteinExistence type="predicted"/>
<reference evidence="1 2" key="1">
    <citation type="submission" date="2015-11" db="EMBL/GenBank/DDBJ databases">
        <title>Genome Sequence of Bacillus simplex strain VanAntwerpen2.</title>
        <authorList>
            <person name="Couger M.B."/>
        </authorList>
    </citation>
    <scope>NUCLEOTIDE SEQUENCE [LARGE SCALE GENOMIC DNA]</scope>
    <source>
        <strain evidence="1 2">VanAntwerpen02</strain>
    </source>
</reference>
<dbReference type="Gene3D" id="2.40.128.20">
    <property type="match status" value="1"/>
</dbReference>
<dbReference type="RefSeq" id="WP_061141309.1">
    <property type="nucleotide sequence ID" value="NZ_LNNH01000012.1"/>
</dbReference>
<dbReference type="InterPro" id="IPR012674">
    <property type="entry name" value="Calycin"/>
</dbReference>
<evidence type="ECO:0008006" key="3">
    <source>
        <dbReference type="Google" id="ProtNLM"/>
    </source>
</evidence>
<gene>
    <name evidence="1" type="ORF">AS888_15120</name>
</gene>
<dbReference type="Pfam" id="PF09148">
    <property type="entry name" value="DUF1934"/>
    <property type="match status" value="1"/>
</dbReference>
<dbReference type="AlphaFoldDB" id="A0A120GQ91"/>
<dbReference type="InterPro" id="IPR015231">
    <property type="entry name" value="DUF1934"/>
</dbReference>
<accession>A0A120GQ91</accession>
<dbReference type="Proteomes" id="UP000064189">
    <property type="component" value="Unassembled WGS sequence"/>
</dbReference>
<protein>
    <recommendedName>
        <fullName evidence="3">DUF1934 domain-containing protein</fullName>
    </recommendedName>
</protein>
<comment type="caution">
    <text evidence="1">The sequence shown here is derived from an EMBL/GenBank/DDBJ whole genome shotgun (WGS) entry which is preliminary data.</text>
</comment>
<dbReference type="SUPFAM" id="SSF50814">
    <property type="entry name" value="Lipocalins"/>
    <property type="match status" value="1"/>
</dbReference>
<name>A0A120GQ91_9BACI</name>
<evidence type="ECO:0000313" key="2">
    <source>
        <dbReference type="Proteomes" id="UP000064189"/>
    </source>
</evidence>